<evidence type="ECO:0008006" key="4">
    <source>
        <dbReference type="Google" id="ProtNLM"/>
    </source>
</evidence>
<evidence type="ECO:0000313" key="2">
    <source>
        <dbReference type="EMBL" id="KAG8567443.1"/>
    </source>
</evidence>
<evidence type="ECO:0000313" key="3">
    <source>
        <dbReference type="Proteomes" id="UP000824782"/>
    </source>
</evidence>
<dbReference type="AlphaFoldDB" id="A0AAV7B4P0"/>
<proteinExistence type="predicted"/>
<feature type="transmembrane region" description="Helical" evidence="1">
    <location>
        <begin position="41"/>
        <end position="58"/>
    </location>
</feature>
<dbReference type="EMBL" id="WNYA01000006">
    <property type="protein sequence ID" value="KAG8567443.1"/>
    <property type="molecule type" value="Genomic_DNA"/>
</dbReference>
<reference evidence="2" key="1">
    <citation type="thesis" date="2020" institute="ProQuest LLC" country="789 East Eisenhower Parkway, Ann Arbor, MI, USA">
        <title>Comparative Genomics and Chromosome Evolution.</title>
        <authorList>
            <person name="Mudd A.B."/>
        </authorList>
    </citation>
    <scope>NUCLEOTIDE SEQUENCE</scope>
    <source>
        <strain evidence="2">237g6f4</strain>
        <tissue evidence="2">Blood</tissue>
    </source>
</reference>
<name>A0AAV7B4P0_ENGPU</name>
<keyword evidence="1" id="KW-1133">Transmembrane helix</keyword>
<protein>
    <recommendedName>
        <fullName evidence="4">Secreted protein</fullName>
    </recommendedName>
</protein>
<keyword evidence="1" id="KW-0472">Membrane</keyword>
<keyword evidence="1" id="KW-0812">Transmembrane</keyword>
<dbReference type="Proteomes" id="UP000824782">
    <property type="component" value="Unassembled WGS sequence"/>
</dbReference>
<organism evidence="2 3">
    <name type="scientific">Engystomops pustulosus</name>
    <name type="common">Tungara frog</name>
    <name type="synonym">Physalaemus pustulosus</name>
    <dbReference type="NCBI Taxonomy" id="76066"/>
    <lineage>
        <taxon>Eukaryota</taxon>
        <taxon>Metazoa</taxon>
        <taxon>Chordata</taxon>
        <taxon>Craniata</taxon>
        <taxon>Vertebrata</taxon>
        <taxon>Euteleostomi</taxon>
        <taxon>Amphibia</taxon>
        <taxon>Batrachia</taxon>
        <taxon>Anura</taxon>
        <taxon>Neobatrachia</taxon>
        <taxon>Hyloidea</taxon>
        <taxon>Leptodactylidae</taxon>
        <taxon>Leiuperinae</taxon>
        <taxon>Engystomops</taxon>
    </lineage>
</organism>
<sequence length="81" mass="9537">MHLLLCHVSCWDVYLFCALSPFTKKNHWNYLPTTVILSKYNQFNFFLFVLLLFFLTHSTHTHAFHWSSANNSVFKRSIPGG</sequence>
<keyword evidence="3" id="KW-1185">Reference proteome</keyword>
<comment type="caution">
    <text evidence="2">The sequence shown here is derived from an EMBL/GenBank/DDBJ whole genome shotgun (WGS) entry which is preliminary data.</text>
</comment>
<evidence type="ECO:0000256" key="1">
    <source>
        <dbReference type="SAM" id="Phobius"/>
    </source>
</evidence>
<gene>
    <name evidence="2" type="ORF">GDO81_013627</name>
</gene>
<accession>A0AAV7B4P0</accession>